<dbReference type="STRING" id="1245745.A0A0A2V4X3"/>
<feature type="compositionally biased region" description="Polar residues" evidence="1">
    <location>
        <begin position="189"/>
        <end position="201"/>
    </location>
</feature>
<feature type="region of interest" description="Disordered" evidence="1">
    <location>
        <begin position="1"/>
        <end position="30"/>
    </location>
</feature>
<name>A0A0A2V4X3_BEABA</name>
<dbReference type="SUPFAM" id="SSF56219">
    <property type="entry name" value="DNase I-like"/>
    <property type="match status" value="1"/>
</dbReference>
<evidence type="ECO:0000313" key="3">
    <source>
        <dbReference type="Proteomes" id="UP000030106"/>
    </source>
</evidence>
<dbReference type="InterPro" id="IPR036691">
    <property type="entry name" value="Endo/exonu/phosph_ase_sf"/>
</dbReference>
<dbReference type="AlphaFoldDB" id="A0A0A2V4X3"/>
<dbReference type="Proteomes" id="UP000030106">
    <property type="component" value="Unassembled WGS sequence"/>
</dbReference>
<feature type="region of interest" description="Disordered" evidence="1">
    <location>
        <begin position="46"/>
        <end position="80"/>
    </location>
</feature>
<gene>
    <name evidence="2" type="ORF">BBAD15_g12256</name>
</gene>
<feature type="region of interest" description="Disordered" evidence="1">
    <location>
        <begin position="182"/>
        <end position="201"/>
    </location>
</feature>
<evidence type="ECO:0000313" key="2">
    <source>
        <dbReference type="EMBL" id="KGQ02533.1"/>
    </source>
</evidence>
<dbReference type="HOGENOM" id="CLU_017442_0_0_1"/>
<dbReference type="OrthoDB" id="4779521at2759"/>
<reference evidence="2 3" key="1">
    <citation type="submission" date="2012-10" db="EMBL/GenBank/DDBJ databases">
        <title>Genome sequencing and analysis of entomopathogenic fungi Beauveria bassiana D1-5.</title>
        <authorList>
            <person name="Li Q."/>
            <person name="Wang L."/>
            <person name="Zhang Z."/>
            <person name="Wang Q."/>
            <person name="Ren J."/>
            <person name="Wang M."/>
            <person name="Xu W."/>
            <person name="Wang J."/>
            <person name="Lu Y."/>
            <person name="Du Q."/>
            <person name="Sun Z."/>
        </authorList>
    </citation>
    <scope>NUCLEOTIDE SEQUENCE [LARGE SCALE GENOMIC DNA]</scope>
    <source>
        <strain evidence="2 3">D1-5</strain>
    </source>
</reference>
<comment type="caution">
    <text evidence="2">The sequence shown here is derived from an EMBL/GenBank/DDBJ whole genome shotgun (WGS) entry which is preliminary data.</text>
</comment>
<sequence>MADPTVRVARSGSPLSMPRRSGRVVRASSKVSTALNTFEKATAEAIESNARNARSESVESELEPAPESRKPRSSGETGRNMFQKLVELLEKSYEEMRELKEETKELKQKVTEQTLAIAKQDDLIGNLSEKATQQGSLIKELQQELRDATAELTEARVQLEAFTAAASSTAASSSRVTYAEIARTPPGSTPSNIRTLSSGMTTPSTATDTLFCTIDCSRVTVEESYKVTAGEIRSTLEREMRTEQDSANWRCRAVTRDPKDPARVRIMCRDEKEQQKIKHVAETKLPEGTRVLRDDLHRIRVDNVSRDAVLDQAGVELPNVAELLSNQNDARVTKVAWLSDRFLKQHGSIVVYLEKASEARRLLADGFFLAGELSGRTAPFLRSERPNQCFNCQGIANHKAYQCNKPQLNVRKRGEVHDSLMNDEEIEDAAVIAIQEPQARLIKGRLLTTPMSHHKWTKMVPSVWKEEGRWAIRSMLWVAKDLDAEQVPVESSDMTAALVRISDRVLLVVSVYVEGLDRQTLIGTCNALSKLIQDARHKEGGVVDVAIMGDFNRHDQLWGGDDVSMFAAAGHKDVARGRT</sequence>
<proteinExistence type="predicted"/>
<organism evidence="2 3">
    <name type="scientific">Beauveria bassiana D1-5</name>
    <dbReference type="NCBI Taxonomy" id="1245745"/>
    <lineage>
        <taxon>Eukaryota</taxon>
        <taxon>Fungi</taxon>
        <taxon>Dikarya</taxon>
        <taxon>Ascomycota</taxon>
        <taxon>Pezizomycotina</taxon>
        <taxon>Sordariomycetes</taxon>
        <taxon>Hypocreomycetidae</taxon>
        <taxon>Hypocreales</taxon>
        <taxon>Cordycipitaceae</taxon>
        <taxon>Beauveria</taxon>
    </lineage>
</organism>
<dbReference type="EMBL" id="ANFO01001480">
    <property type="protein sequence ID" value="KGQ02533.1"/>
    <property type="molecule type" value="Genomic_DNA"/>
</dbReference>
<evidence type="ECO:0000256" key="1">
    <source>
        <dbReference type="SAM" id="MobiDB-lite"/>
    </source>
</evidence>
<dbReference type="Gene3D" id="3.60.10.10">
    <property type="entry name" value="Endonuclease/exonuclease/phosphatase"/>
    <property type="match status" value="1"/>
</dbReference>
<protein>
    <submittedName>
        <fullName evidence="2">Uncharacterized protein</fullName>
    </submittedName>
</protein>
<accession>A0A0A2V4X3</accession>